<proteinExistence type="predicted"/>
<dbReference type="AlphaFoldDB" id="A0AAN9XW40"/>
<feature type="region of interest" description="Disordered" evidence="1">
    <location>
        <begin position="179"/>
        <end position="215"/>
    </location>
</feature>
<dbReference type="EMBL" id="JAYMYS010000001">
    <property type="protein sequence ID" value="KAK7412186.1"/>
    <property type="molecule type" value="Genomic_DNA"/>
</dbReference>
<protein>
    <submittedName>
        <fullName evidence="2">Uncharacterized protein</fullName>
    </submittedName>
</protein>
<comment type="caution">
    <text evidence="2">The sequence shown here is derived from an EMBL/GenBank/DDBJ whole genome shotgun (WGS) entry which is preliminary data.</text>
</comment>
<sequence>MIQNEEPLPRFLIVLFADGRRSLVLAGKIKFRIIDDDGNNSVGIDNGDRVKAEKNLISDMAQVILATEMAQILVEWYWNWGFGNEWGMWELRNDVNKQRRSCADAHWRRRSNNTVWVKKEELNRMHTTKAHQRRRSSVDACLRRSSVYARHRKRSNTIWIKKQEDEQDATQWEDKRTSVWVKRENHNSKQHLSPPTSTNAKVAHLDTKRRELPHS</sequence>
<dbReference type="Proteomes" id="UP001386955">
    <property type="component" value="Unassembled WGS sequence"/>
</dbReference>
<evidence type="ECO:0000256" key="1">
    <source>
        <dbReference type="SAM" id="MobiDB-lite"/>
    </source>
</evidence>
<reference evidence="2 3" key="1">
    <citation type="submission" date="2024-01" db="EMBL/GenBank/DDBJ databases">
        <title>The genomes of 5 underutilized Papilionoideae crops provide insights into root nodulation and disease resistanc.</title>
        <authorList>
            <person name="Jiang F."/>
        </authorList>
    </citation>
    <scope>NUCLEOTIDE SEQUENCE [LARGE SCALE GENOMIC DNA]</scope>
    <source>
        <strain evidence="2">DUOXIRENSHENG_FW03</strain>
        <tissue evidence="2">Leaves</tissue>
    </source>
</reference>
<gene>
    <name evidence="2" type="ORF">VNO78_03636</name>
</gene>
<evidence type="ECO:0000313" key="3">
    <source>
        <dbReference type="Proteomes" id="UP001386955"/>
    </source>
</evidence>
<keyword evidence="3" id="KW-1185">Reference proteome</keyword>
<accession>A0AAN9XW40</accession>
<name>A0AAN9XW40_PSOTE</name>
<organism evidence="2 3">
    <name type="scientific">Psophocarpus tetragonolobus</name>
    <name type="common">Winged bean</name>
    <name type="synonym">Dolichos tetragonolobus</name>
    <dbReference type="NCBI Taxonomy" id="3891"/>
    <lineage>
        <taxon>Eukaryota</taxon>
        <taxon>Viridiplantae</taxon>
        <taxon>Streptophyta</taxon>
        <taxon>Embryophyta</taxon>
        <taxon>Tracheophyta</taxon>
        <taxon>Spermatophyta</taxon>
        <taxon>Magnoliopsida</taxon>
        <taxon>eudicotyledons</taxon>
        <taxon>Gunneridae</taxon>
        <taxon>Pentapetalae</taxon>
        <taxon>rosids</taxon>
        <taxon>fabids</taxon>
        <taxon>Fabales</taxon>
        <taxon>Fabaceae</taxon>
        <taxon>Papilionoideae</taxon>
        <taxon>50 kb inversion clade</taxon>
        <taxon>NPAAA clade</taxon>
        <taxon>indigoferoid/millettioid clade</taxon>
        <taxon>Phaseoleae</taxon>
        <taxon>Psophocarpus</taxon>
    </lineage>
</organism>
<feature type="compositionally biased region" description="Basic and acidic residues" evidence="1">
    <location>
        <begin position="203"/>
        <end position="215"/>
    </location>
</feature>
<evidence type="ECO:0000313" key="2">
    <source>
        <dbReference type="EMBL" id="KAK7412186.1"/>
    </source>
</evidence>
<feature type="compositionally biased region" description="Polar residues" evidence="1">
    <location>
        <begin position="190"/>
        <end position="200"/>
    </location>
</feature>